<evidence type="ECO:0000313" key="1">
    <source>
        <dbReference type="EMBL" id="KAK9985339.1"/>
    </source>
</evidence>
<dbReference type="Proteomes" id="UP001459277">
    <property type="component" value="Unassembled WGS sequence"/>
</dbReference>
<keyword evidence="2" id="KW-1185">Reference proteome</keyword>
<reference evidence="1 2" key="1">
    <citation type="submission" date="2024-01" db="EMBL/GenBank/DDBJ databases">
        <title>A telomere-to-telomere, gap-free genome of sweet tea (Lithocarpus litseifolius).</title>
        <authorList>
            <person name="Zhou J."/>
        </authorList>
    </citation>
    <scope>NUCLEOTIDE SEQUENCE [LARGE SCALE GENOMIC DNA]</scope>
    <source>
        <strain evidence="1">Zhou-2022a</strain>
        <tissue evidence="1">Leaf</tissue>
    </source>
</reference>
<accession>A0AAW2BKM0</accession>
<dbReference type="AlphaFoldDB" id="A0AAW2BKM0"/>
<sequence length="147" mass="16407">MGFTLCAVFSKNADGYSGFRARVKAIGDMPHIQYVSKFHFGTCSMDHVWLLYLSRDDWFSTVGNGECISQIEVVIENDSGSSYFSSKNPVGRCGVSLVYEQDMELMEELNQANAQCSSSSRVITFEGWDGVHHGFVNSKRSCDECDD</sequence>
<comment type="caution">
    <text evidence="1">The sequence shown here is derived from an EMBL/GenBank/DDBJ whole genome shotgun (WGS) entry which is preliminary data.</text>
</comment>
<proteinExistence type="predicted"/>
<name>A0AAW2BKM0_9ROSI</name>
<gene>
    <name evidence="1" type="ORF">SO802_030290</name>
</gene>
<organism evidence="1 2">
    <name type="scientific">Lithocarpus litseifolius</name>
    <dbReference type="NCBI Taxonomy" id="425828"/>
    <lineage>
        <taxon>Eukaryota</taxon>
        <taxon>Viridiplantae</taxon>
        <taxon>Streptophyta</taxon>
        <taxon>Embryophyta</taxon>
        <taxon>Tracheophyta</taxon>
        <taxon>Spermatophyta</taxon>
        <taxon>Magnoliopsida</taxon>
        <taxon>eudicotyledons</taxon>
        <taxon>Gunneridae</taxon>
        <taxon>Pentapetalae</taxon>
        <taxon>rosids</taxon>
        <taxon>fabids</taxon>
        <taxon>Fagales</taxon>
        <taxon>Fagaceae</taxon>
        <taxon>Lithocarpus</taxon>
    </lineage>
</organism>
<dbReference type="EMBL" id="JAZDWU010000011">
    <property type="protein sequence ID" value="KAK9985339.1"/>
    <property type="molecule type" value="Genomic_DNA"/>
</dbReference>
<evidence type="ECO:0000313" key="2">
    <source>
        <dbReference type="Proteomes" id="UP001459277"/>
    </source>
</evidence>
<protein>
    <submittedName>
        <fullName evidence="1">Uncharacterized protein</fullName>
    </submittedName>
</protein>